<accession>A0A934VXG2</accession>
<keyword evidence="3" id="KW-1185">Reference proteome</keyword>
<evidence type="ECO:0000313" key="2">
    <source>
        <dbReference type="EMBL" id="MBK1883808.1"/>
    </source>
</evidence>
<sequence length="493" mass="53991">MTAVSQSLKDETNIESESLQPQDDLLRFSNGDLLHGTFSGIGNGTSIVWQREDVNAPVEFKSSEVRQVVLRGGRPEASLPSLSNITLVNGDRIAGEIKLLDSDKVTIDTSYAGILQFPRASVSILAPCPLGGRVLYQGPFANDDWKLINPSEESTKDAESDSESPGWKFSGAAWYGQKENNGTALAQKEGMPDRALLRFNVAWRNRFSLAVAFHADFAKPVNEDEDEEDGPGKVRRAGDASSFPWIFGNSYVIQISQSYAMLYRSGFDADGKPTLDPIRSINSNLRLDESGEAIVEIRCDRSTGEISLFVDDQFVSQWSEPTSEEDDGNAYGGKGSGFGFFVSPNNTKVRISDIVMAEWNGMPDAARSLQTEGYDIVLLTNGTDRFSGKVTGVADGKVNLEGRYGPFEFPLDEVAEIRFAKKNLQKSEAPSGNQLSIRMKPIGKISGKPISGDANSIRLLQPFTGEVQVDLSSVVILDFNPSDSFLDDWDEQY</sequence>
<dbReference type="Proteomes" id="UP000603141">
    <property type="component" value="Unassembled WGS sequence"/>
</dbReference>
<dbReference type="RefSeq" id="WP_200272320.1">
    <property type="nucleotide sequence ID" value="NZ_JAENIJ010000028.1"/>
</dbReference>
<name>A0A934VXG2_9BACT</name>
<evidence type="ECO:0000313" key="3">
    <source>
        <dbReference type="Proteomes" id="UP000603141"/>
    </source>
</evidence>
<feature type="region of interest" description="Disordered" evidence="1">
    <location>
        <begin position="1"/>
        <end position="21"/>
    </location>
</feature>
<dbReference type="AlphaFoldDB" id="A0A934VXG2"/>
<protein>
    <submittedName>
        <fullName evidence="2">Uncharacterized protein</fullName>
    </submittedName>
</protein>
<organism evidence="2 3">
    <name type="scientific">Luteolibacter pohnpeiensis</name>
    <dbReference type="NCBI Taxonomy" id="454153"/>
    <lineage>
        <taxon>Bacteria</taxon>
        <taxon>Pseudomonadati</taxon>
        <taxon>Verrucomicrobiota</taxon>
        <taxon>Verrucomicrobiia</taxon>
        <taxon>Verrucomicrobiales</taxon>
        <taxon>Verrucomicrobiaceae</taxon>
        <taxon>Luteolibacter</taxon>
    </lineage>
</organism>
<reference evidence="2" key="1">
    <citation type="submission" date="2021-01" db="EMBL/GenBank/DDBJ databases">
        <title>Modified the classification status of verrucomicrobia.</title>
        <authorList>
            <person name="Feng X."/>
        </authorList>
    </citation>
    <scope>NUCLEOTIDE SEQUENCE</scope>
    <source>
        <strain evidence="2">KCTC 22041</strain>
    </source>
</reference>
<dbReference type="EMBL" id="JAENIJ010000028">
    <property type="protein sequence ID" value="MBK1883808.1"/>
    <property type="molecule type" value="Genomic_DNA"/>
</dbReference>
<gene>
    <name evidence="2" type="ORF">JIN85_15430</name>
</gene>
<evidence type="ECO:0000256" key="1">
    <source>
        <dbReference type="SAM" id="MobiDB-lite"/>
    </source>
</evidence>
<proteinExistence type="predicted"/>
<comment type="caution">
    <text evidence="2">The sequence shown here is derived from an EMBL/GenBank/DDBJ whole genome shotgun (WGS) entry which is preliminary data.</text>
</comment>